<dbReference type="InterPro" id="IPR036249">
    <property type="entry name" value="Thioredoxin-like_sf"/>
</dbReference>
<keyword evidence="3" id="KW-1185">Reference proteome</keyword>
<accession>A0A2H2ZEM3</accession>
<dbReference type="CDD" id="cd03024">
    <property type="entry name" value="DsbA_FrnE"/>
    <property type="match status" value="1"/>
</dbReference>
<evidence type="ECO:0000259" key="1">
    <source>
        <dbReference type="Pfam" id="PF01323"/>
    </source>
</evidence>
<dbReference type="PANTHER" id="PTHR13887">
    <property type="entry name" value="GLUTATHIONE S-TRANSFERASE KAPPA"/>
    <property type="match status" value="1"/>
</dbReference>
<dbReference type="InterPro" id="IPR001853">
    <property type="entry name" value="DSBA-like_thioredoxin_dom"/>
</dbReference>
<evidence type="ECO:0000313" key="3">
    <source>
        <dbReference type="Proteomes" id="UP000219286"/>
    </source>
</evidence>
<dbReference type="Pfam" id="PF01323">
    <property type="entry name" value="DSBA"/>
    <property type="match status" value="1"/>
</dbReference>
<dbReference type="AlphaFoldDB" id="A0A2H2ZEM3"/>
<dbReference type="OrthoDB" id="1930760at2759"/>
<protein>
    <recommendedName>
        <fullName evidence="1">DSBA-like thioredoxin domain-containing protein</fullName>
    </recommendedName>
</protein>
<proteinExistence type="predicted"/>
<dbReference type="SUPFAM" id="SSF52833">
    <property type="entry name" value="Thioredoxin-like"/>
    <property type="match status" value="1"/>
</dbReference>
<feature type="domain" description="DSBA-like thioredoxin" evidence="1">
    <location>
        <begin position="15"/>
        <end position="218"/>
    </location>
</feature>
<gene>
    <name evidence="2" type="ORF">A9Z42_0037470</name>
</gene>
<name>A0A2H2ZEM3_TRIPA</name>
<reference evidence="2 3" key="1">
    <citation type="journal article" date="2015" name="Genome Announc.">
        <title>Genome sequence and annotation of Trichoderma parareesei, the ancestor of the cellulase producer Trichoderma reesei.</title>
        <authorList>
            <person name="Yang D."/>
            <person name="Pomraning K."/>
            <person name="Kopchinskiy A."/>
            <person name="Karimi Aghcheh R."/>
            <person name="Atanasova L."/>
            <person name="Chenthamara K."/>
            <person name="Baker S.E."/>
            <person name="Zhang R."/>
            <person name="Shen Q."/>
            <person name="Freitag M."/>
            <person name="Kubicek C.P."/>
            <person name="Druzhinina I.S."/>
        </authorList>
    </citation>
    <scope>NUCLEOTIDE SEQUENCE [LARGE SCALE GENOMIC DNA]</scope>
    <source>
        <strain evidence="2 3">CBS 125925</strain>
    </source>
</reference>
<dbReference type="Proteomes" id="UP000219286">
    <property type="component" value="Unassembled WGS sequence"/>
</dbReference>
<dbReference type="PANTHER" id="PTHR13887:SF41">
    <property type="entry name" value="THIOREDOXIN SUPERFAMILY PROTEIN"/>
    <property type="match status" value="1"/>
</dbReference>
<organism evidence="2 3">
    <name type="scientific">Trichoderma parareesei</name>
    <name type="common">Filamentous fungus</name>
    <dbReference type="NCBI Taxonomy" id="858221"/>
    <lineage>
        <taxon>Eukaryota</taxon>
        <taxon>Fungi</taxon>
        <taxon>Dikarya</taxon>
        <taxon>Ascomycota</taxon>
        <taxon>Pezizomycotina</taxon>
        <taxon>Sordariomycetes</taxon>
        <taxon>Hypocreomycetidae</taxon>
        <taxon>Hypocreales</taxon>
        <taxon>Hypocreaceae</taxon>
        <taxon>Trichoderma</taxon>
    </lineage>
</organism>
<dbReference type="GO" id="GO:0016491">
    <property type="term" value="F:oxidoreductase activity"/>
    <property type="evidence" value="ECO:0007669"/>
    <property type="project" value="InterPro"/>
</dbReference>
<dbReference type="Gene3D" id="3.40.30.10">
    <property type="entry name" value="Glutaredoxin"/>
    <property type="match status" value="1"/>
</dbReference>
<evidence type="ECO:0000313" key="2">
    <source>
        <dbReference type="EMBL" id="OTA03312.1"/>
    </source>
</evidence>
<dbReference type="EMBL" id="LFMI01000395">
    <property type="protein sequence ID" value="OTA03312.1"/>
    <property type="molecule type" value="Genomic_DNA"/>
</dbReference>
<sequence>MAAAAAAAAAANYEIKIISDTVCPFCYLARARIDRAISLFKKTVPGESSSTYTIRWHAFQLDKTLPQGQSTSVRDIAAQRFGADRLAAKRARMAQLGEQEGFRFTFAGRIGNTRDSHRVAYLGREVGGWQMEDRVQREVMSMFFERGGDITSWEDLANAAERAGIERGVAMRWLEEGKGGDEVDGEVEEMERLGMKGVPRIVIDGEFVVEGADDVTAIFEQLYKAKEAKEARNKTEAQG</sequence>
<comment type="caution">
    <text evidence="2">The sequence shown here is derived from an EMBL/GenBank/DDBJ whole genome shotgun (WGS) entry which is preliminary data.</text>
</comment>